<accession>A0A3U1SEV1</accession>
<protein>
    <submittedName>
        <fullName evidence="1">Uncharacterized protein</fullName>
    </submittedName>
</protein>
<evidence type="ECO:0000313" key="2">
    <source>
        <dbReference type="EMBL" id="ECL0496767.1"/>
    </source>
</evidence>
<sequence length="193" mass="21618">MNNLIEFGKKLDELTFRKTELNDLIADALLAAETGDMVAMAQVAALKKERGDLNDLISDTESLITRLTTVEAEQRRSNHLAELNARIEHIQKLPEEVKSDLDKVDNALANLAKAWGKLIAHDNKFVELNVLIPTRIQRRKALERALYHHGLNTVFNIGEYMNPSIISSFADADATVENCRVATDKLNQEIANV</sequence>
<dbReference type="AlphaFoldDB" id="A0A3U1SEV1"/>
<name>A0A3U1SEV1_SALET</name>
<comment type="caution">
    <text evidence="1">The sequence shown here is derived from an EMBL/GenBank/DDBJ whole genome shotgun (WGS) entry which is preliminary data.</text>
</comment>
<dbReference type="EMBL" id="AAHZXX010000030">
    <property type="protein sequence ID" value="ECC0690324.1"/>
    <property type="molecule type" value="Genomic_DNA"/>
</dbReference>
<organism evidence="1">
    <name type="scientific">Salmonella enterica I</name>
    <dbReference type="NCBI Taxonomy" id="59201"/>
    <lineage>
        <taxon>Bacteria</taxon>
        <taxon>Pseudomonadati</taxon>
        <taxon>Pseudomonadota</taxon>
        <taxon>Gammaproteobacteria</taxon>
        <taxon>Enterobacterales</taxon>
        <taxon>Enterobacteriaceae</taxon>
        <taxon>Salmonella</taxon>
    </lineage>
</organism>
<reference evidence="1" key="1">
    <citation type="submission" date="2019-07" db="EMBL/GenBank/DDBJ databases">
        <authorList>
            <person name="Ashton P.M."/>
            <person name="Dallman T."/>
            <person name="Nair S."/>
            <person name="De Pinna E."/>
            <person name="Peters T."/>
            <person name="Grant K."/>
        </authorList>
    </citation>
    <scope>NUCLEOTIDE SEQUENCE</scope>
    <source>
        <strain evidence="2">762338</strain>
        <strain evidence="1">769168</strain>
    </source>
</reference>
<dbReference type="EMBL" id="AAJERZ010000028">
    <property type="protein sequence ID" value="ECL0496767.1"/>
    <property type="molecule type" value="Genomic_DNA"/>
</dbReference>
<proteinExistence type="predicted"/>
<gene>
    <name evidence="2" type="ORF">FKN96_18625</name>
    <name evidence="1" type="ORF">FMV10_18600</name>
</gene>
<evidence type="ECO:0000313" key="1">
    <source>
        <dbReference type="EMBL" id="ECC0690324.1"/>
    </source>
</evidence>